<protein>
    <submittedName>
        <fullName evidence="2">Glycosyltransferase</fullName>
    </submittedName>
</protein>
<dbReference type="AlphaFoldDB" id="A0A7S7SIR9"/>
<dbReference type="GO" id="GO:0016758">
    <property type="term" value="F:hexosyltransferase activity"/>
    <property type="evidence" value="ECO:0007669"/>
    <property type="project" value="UniProtKB-ARBA"/>
</dbReference>
<name>A0A7S7SIR9_PALFE</name>
<dbReference type="PANTHER" id="PTHR22916">
    <property type="entry name" value="GLYCOSYLTRANSFERASE"/>
    <property type="match status" value="1"/>
</dbReference>
<dbReference type="Pfam" id="PF00535">
    <property type="entry name" value="Glycos_transf_2"/>
    <property type="match status" value="1"/>
</dbReference>
<organism evidence="2 3">
    <name type="scientific">Paludibaculum fermentans</name>
    <dbReference type="NCBI Taxonomy" id="1473598"/>
    <lineage>
        <taxon>Bacteria</taxon>
        <taxon>Pseudomonadati</taxon>
        <taxon>Acidobacteriota</taxon>
        <taxon>Terriglobia</taxon>
        <taxon>Bryobacterales</taxon>
        <taxon>Bryobacteraceae</taxon>
        <taxon>Paludibaculum</taxon>
    </lineage>
</organism>
<dbReference type="PANTHER" id="PTHR22916:SF3">
    <property type="entry name" value="UDP-GLCNAC:BETAGAL BETA-1,3-N-ACETYLGLUCOSAMINYLTRANSFERASE-LIKE PROTEIN 1"/>
    <property type="match status" value="1"/>
</dbReference>
<evidence type="ECO:0000313" key="2">
    <source>
        <dbReference type="EMBL" id="QOY85210.1"/>
    </source>
</evidence>
<dbReference type="KEGG" id="pfer:IRI77_20455"/>
<dbReference type="InterPro" id="IPR001173">
    <property type="entry name" value="Glyco_trans_2-like"/>
</dbReference>
<feature type="domain" description="Glycosyltransferase 2-like" evidence="1">
    <location>
        <begin position="25"/>
        <end position="153"/>
    </location>
</feature>
<dbReference type="Proteomes" id="UP000593892">
    <property type="component" value="Chromosome"/>
</dbReference>
<dbReference type="Gene3D" id="3.90.550.10">
    <property type="entry name" value="Spore Coat Polysaccharide Biosynthesis Protein SpsA, Chain A"/>
    <property type="match status" value="1"/>
</dbReference>
<evidence type="ECO:0000259" key="1">
    <source>
        <dbReference type="Pfam" id="PF00535"/>
    </source>
</evidence>
<dbReference type="SUPFAM" id="SSF53448">
    <property type="entry name" value="Nucleotide-diphospho-sugar transferases"/>
    <property type="match status" value="1"/>
</dbReference>
<reference evidence="2 3" key="1">
    <citation type="submission" date="2020-10" db="EMBL/GenBank/DDBJ databases">
        <title>Complete genome sequence of Paludibaculum fermentans P105T, a facultatively anaerobic acidobacterium capable of dissimilatory Fe(III) reduction.</title>
        <authorList>
            <person name="Dedysh S.N."/>
            <person name="Beletsky A.V."/>
            <person name="Kulichevskaya I.S."/>
            <person name="Mardanov A.V."/>
            <person name="Ravin N.V."/>
        </authorList>
    </citation>
    <scope>NUCLEOTIDE SEQUENCE [LARGE SCALE GENOMIC DNA]</scope>
    <source>
        <strain evidence="2 3">P105</strain>
    </source>
</reference>
<proteinExistence type="predicted"/>
<keyword evidence="3" id="KW-1185">Reference proteome</keyword>
<keyword evidence="2" id="KW-0808">Transferase</keyword>
<gene>
    <name evidence="2" type="ORF">IRI77_20455</name>
</gene>
<dbReference type="InterPro" id="IPR029044">
    <property type="entry name" value="Nucleotide-diphossugar_trans"/>
</dbReference>
<dbReference type="EMBL" id="CP063849">
    <property type="protein sequence ID" value="QOY85210.1"/>
    <property type="molecule type" value="Genomic_DNA"/>
</dbReference>
<dbReference type="RefSeq" id="WP_194446880.1">
    <property type="nucleotide sequence ID" value="NZ_CP063849.1"/>
</dbReference>
<evidence type="ECO:0000313" key="3">
    <source>
        <dbReference type="Proteomes" id="UP000593892"/>
    </source>
</evidence>
<accession>A0A7S7SIR9</accession>
<sequence length="348" mass="38849">MTNSSVQPDLRPLPLPPLARDPLVSILVANYNYARYLPDCLNSVLQQSYGNFEVLICDDGSTDDSLRVLAEFAASDHRIRFIAQPNGGMASALNRAYEQAKGQLIALIDADDTWHDSKLDRIVQAFQQNPAAGMVTHQLRAEDTDGRIVRRILPPRLDSGWLAPRCVNGECLRLPPCSALSVRSEVAKSIFPIPPIFRSSADRIVQERALLYSEVAAVPEVLAMYRVHGNNLTGLAGPLDSLSIQKTVAFLENVWKARAEFVCEIHGISLQPDRWRVAEGSEYQLALSLLAKDGKARPDVSLISDRKRRIAWSILTRLPDAIAIQGLRFWWRPNPVKRFTDSLSRLFS</sequence>